<dbReference type="Proteomes" id="UP000694621">
    <property type="component" value="Unplaced"/>
</dbReference>
<evidence type="ECO:0000256" key="3">
    <source>
        <dbReference type="SAM" id="SignalP"/>
    </source>
</evidence>
<dbReference type="InterPro" id="IPR050413">
    <property type="entry name" value="TCR_beta_variable"/>
</dbReference>
<evidence type="ECO:0000256" key="2">
    <source>
        <dbReference type="ARBA" id="ARBA00022859"/>
    </source>
</evidence>
<keyword evidence="1 3" id="KW-0732">Signal</keyword>
<dbReference type="Gene3D" id="2.60.40.10">
    <property type="entry name" value="Immunoglobulins"/>
    <property type="match status" value="1"/>
</dbReference>
<evidence type="ECO:0000313" key="6">
    <source>
        <dbReference type="Proteomes" id="UP000694621"/>
    </source>
</evidence>
<organism evidence="5 6">
    <name type="scientific">Astyanax mexicanus</name>
    <name type="common">Blind cave fish</name>
    <name type="synonym">Astyanax fasciatus mexicanus</name>
    <dbReference type="NCBI Taxonomy" id="7994"/>
    <lineage>
        <taxon>Eukaryota</taxon>
        <taxon>Metazoa</taxon>
        <taxon>Chordata</taxon>
        <taxon>Craniata</taxon>
        <taxon>Vertebrata</taxon>
        <taxon>Euteleostomi</taxon>
        <taxon>Actinopterygii</taxon>
        <taxon>Neopterygii</taxon>
        <taxon>Teleostei</taxon>
        <taxon>Ostariophysi</taxon>
        <taxon>Characiformes</taxon>
        <taxon>Characoidei</taxon>
        <taxon>Acestrorhamphidae</taxon>
        <taxon>Acestrorhamphinae</taxon>
        <taxon>Astyanax</taxon>
    </lineage>
</organism>
<dbReference type="AlphaFoldDB" id="A0A8B9H2S9"/>
<dbReference type="GO" id="GO:0007166">
    <property type="term" value="P:cell surface receptor signaling pathway"/>
    <property type="evidence" value="ECO:0007669"/>
    <property type="project" value="TreeGrafter"/>
</dbReference>
<dbReference type="Ensembl" id="ENSAMXT00005004723.1">
    <property type="protein sequence ID" value="ENSAMXP00005004152.1"/>
    <property type="gene ID" value="ENSAMXG00005002548.1"/>
</dbReference>
<dbReference type="CDD" id="cd00099">
    <property type="entry name" value="IgV"/>
    <property type="match status" value="1"/>
</dbReference>
<dbReference type="PANTHER" id="PTHR23268">
    <property type="entry name" value="T-CELL RECEPTOR BETA CHAIN"/>
    <property type="match status" value="1"/>
</dbReference>
<accession>A0A8B9H2S9</accession>
<feature type="signal peptide" evidence="3">
    <location>
        <begin position="1"/>
        <end position="17"/>
    </location>
</feature>
<dbReference type="InterPro" id="IPR036179">
    <property type="entry name" value="Ig-like_dom_sf"/>
</dbReference>
<sequence length="159" mass="17944">MLKSFFFFFLFNFPGQTYDIQQSPSDLLINAGEYQELYCNHSVSSFRNILWYQQSIGDTSLKLIANVYYTSVHVDSSFVNRFNISGDGAKHSTLHLNKLRAAEDSAVYYCACGSTDPAAIAVRKCPVLLLDSCTVSYIKCIIQQLLLAVIFKNECIKTH</sequence>
<dbReference type="Pfam" id="PF07686">
    <property type="entry name" value="V-set"/>
    <property type="match status" value="1"/>
</dbReference>
<dbReference type="GO" id="GO:0005886">
    <property type="term" value="C:plasma membrane"/>
    <property type="evidence" value="ECO:0007669"/>
    <property type="project" value="TreeGrafter"/>
</dbReference>
<dbReference type="PANTHER" id="PTHR23268:SF28">
    <property type="entry name" value="T CELL RECEPTOR BETA VARIABLE 19"/>
    <property type="match status" value="1"/>
</dbReference>
<feature type="chain" id="PRO_5034448612" description="Ig-like domain-containing protein" evidence="3">
    <location>
        <begin position="18"/>
        <end position="159"/>
    </location>
</feature>
<protein>
    <recommendedName>
        <fullName evidence="4">Ig-like domain-containing protein</fullName>
    </recommendedName>
</protein>
<dbReference type="GO" id="GO:0002376">
    <property type="term" value="P:immune system process"/>
    <property type="evidence" value="ECO:0007669"/>
    <property type="project" value="UniProtKB-KW"/>
</dbReference>
<name>A0A8B9H2S9_ASTMX</name>
<dbReference type="PROSITE" id="PS50835">
    <property type="entry name" value="IG_LIKE"/>
    <property type="match status" value="1"/>
</dbReference>
<reference evidence="5" key="1">
    <citation type="submission" date="2025-08" db="UniProtKB">
        <authorList>
            <consortium name="Ensembl"/>
        </authorList>
    </citation>
    <scope>IDENTIFICATION</scope>
</reference>
<evidence type="ECO:0000259" key="4">
    <source>
        <dbReference type="PROSITE" id="PS50835"/>
    </source>
</evidence>
<keyword evidence="2" id="KW-0391">Immunity</keyword>
<proteinExistence type="predicted"/>
<dbReference type="SUPFAM" id="SSF48726">
    <property type="entry name" value="Immunoglobulin"/>
    <property type="match status" value="1"/>
</dbReference>
<dbReference type="InterPro" id="IPR013106">
    <property type="entry name" value="Ig_V-set"/>
</dbReference>
<dbReference type="InterPro" id="IPR007110">
    <property type="entry name" value="Ig-like_dom"/>
</dbReference>
<evidence type="ECO:0000313" key="5">
    <source>
        <dbReference type="Ensembl" id="ENSAMXP00005004152.1"/>
    </source>
</evidence>
<evidence type="ECO:0000256" key="1">
    <source>
        <dbReference type="ARBA" id="ARBA00022729"/>
    </source>
</evidence>
<dbReference type="InterPro" id="IPR013783">
    <property type="entry name" value="Ig-like_fold"/>
</dbReference>
<feature type="domain" description="Ig-like" evidence="4">
    <location>
        <begin position="14"/>
        <end position="121"/>
    </location>
</feature>
<dbReference type="SMART" id="SM00406">
    <property type="entry name" value="IGv"/>
    <property type="match status" value="1"/>
</dbReference>